<evidence type="ECO:0000313" key="7">
    <source>
        <dbReference type="Proteomes" id="UP000177876"/>
    </source>
</evidence>
<dbReference type="Proteomes" id="UP000177876">
    <property type="component" value="Unassembled WGS sequence"/>
</dbReference>
<dbReference type="Gene3D" id="1.10.287.470">
    <property type="entry name" value="Helix hairpin bin"/>
    <property type="match status" value="1"/>
</dbReference>
<comment type="caution">
    <text evidence="6">The sequence shown here is derived from an EMBL/GenBank/DDBJ whole genome shotgun (WGS) entry which is preliminary data.</text>
</comment>
<gene>
    <name evidence="6" type="ORF">A2Y75_11060</name>
</gene>
<dbReference type="NCBIfam" id="TIGR01730">
    <property type="entry name" value="RND_mfp"/>
    <property type="match status" value="1"/>
</dbReference>
<dbReference type="Gene3D" id="2.40.50.100">
    <property type="match status" value="1"/>
</dbReference>
<dbReference type="PANTHER" id="PTHR30469:SF33">
    <property type="entry name" value="SLR1207 PROTEIN"/>
    <property type="match status" value="1"/>
</dbReference>
<sequence>MTPIRRIFFLALIPAVLAMGLLCSGCFGGSIQGVRVADVTRGDLKKSISAAGVLQAAQPADVVPQVSATIVGLPVKDGDYVNAGDTLCVLDAEELAAQEAQARANYYSSQAIGDILEGSYATMENLYGTLQYTGQVFTQMQGQIDTLVLNFYDMVPAFMSFLTPDEQEYLKALLADQRVTYLQSMNNRASAPSVSSPGYPSSAQAASSASSEAAAYDYGKVSEATKTPNIISPITGYVVFVPQQTAVPTDILSQMLGGLGSLTSSASAITSLLSGSSSLSGGETSGELKVGGQVTAGQAAFQIVDLQDMTVKAQVDETDIPNISQGQSVQVTLDAYPSLTFMGTVIQVGVKSESGSGGTTVFPVTVKLERTDIPLRLGYNSTAEIEVLNKRDVLTIPLAALMEDNGNDYVYVVPGGKVQRRQITTGARSQDSVEVSSGLDDGERIVAEGIGKVKEGQKVE</sequence>
<dbReference type="InterPro" id="IPR006143">
    <property type="entry name" value="RND_pump_MFP"/>
</dbReference>
<reference evidence="6 7" key="1">
    <citation type="journal article" date="2016" name="Nat. Commun.">
        <title>Thousands of microbial genomes shed light on interconnected biogeochemical processes in an aquifer system.</title>
        <authorList>
            <person name="Anantharaman K."/>
            <person name="Brown C.T."/>
            <person name="Hug L.A."/>
            <person name="Sharon I."/>
            <person name="Castelle C.J."/>
            <person name="Probst A.J."/>
            <person name="Thomas B.C."/>
            <person name="Singh A."/>
            <person name="Wilkins M.J."/>
            <person name="Karaoz U."/>
            <person name="Brodie E.L."/>
            <person name="Williams K.H."/>
            <person name="Hubbard S.S."/>
            <person name="Banfield J.F."/>
        </authorList>
    </citation>
    <scope>NUCLEOTIDE SEQUENCE [LARGE SCALE GENOMIC DNA]</scope>
</reference>
<dbReference type="Pfam" id="PF25917">
    <property type="entry name" value="BSH_RND"/>
    <property type="match status" value="1"/>
</dbReference>
<dbReference type="InterPro" id="IPR058636">
    <property type="entry name" value="Beta-barrel_YknX"/>
</dbReference>
<keyword evidence="2" id="KW-0813">Transport</keyword>
<evidence type="ECO:0000256" key="2">
    <source>
        <dbReference type="ARBA" id="ARBA00022448"/>
    </source>
</evidence>
<evidence type="ECO:0000259" key="3">
    <source>
        <dbReference type="Pfam" id="PF25917"/>
    </source>
</evidence>
<feature type="domain" description="YknX-like beta-barrel" evidence="5">
    <location>
        <begin position="309"/>
        <end position="385"/>
    </location>
</feature>
<accession>A0A1F2WR75</accession>
<proteinExistence type="inferred from homology"/>
<dbReference type="PANTHER" id="PTHR30469">
    <property type="entry name" value="MULTIDRUG RESISTANCE PROTEIN MDTA"/>
    <property type="match status" value="1"/>
</dbReference>
<dbReference type="GO" id="GO:1990281">
    <property type="term" value="C:efflux pump complex"/>
    <property type="evidence" value="ECO:0007669"/>
    <property type="project" value="TreeGrafter"/>
</dbReference>
<dbReference type="GO" id="GO:0015562">
    <property type="term" value="F:efflux transmembrane transporter activity"/>
    <property type="evidence" value="ECO:0007669"/>
    <property type="project" value="TreeGrafter"/>
</dbReference>
<evidence type="ECO:0000259" key="5">
    <source>
        <dbReference type="Pfam" id="PF25990"/>
    </source>
</evidence>
<feature type="domain" description="YknX-like C-terminal permuted SH3-like" evidence="4">
    <location>
        <begin position="393"/>
        <end position="460"/>
    </location>
</feature>
<evidence type="ECO:0000256" key="1">
    <source>
        <dbReference type="ARBA" id="ARBA00009477"/>
    </source>
</evidence>
<dbReference type="EMBL" id="MELK01000016">
    <property type="protein sequence ID" value="OFW59367.1"/>
    <property type="molecule type" value="Genomic_DNA"/>
</dbReference>
<organism evidence="6 7">
    <name type="scientific">Candidatus Solincola sediminis</name>
    <dbReference type="NCBI Taxonomy" id="1797199"/>
    <lineage>
        <taxon>Bacteria</taxon>
        <taxon>Bacillati</taxon>
        <taxon>Actinomycetota</taxon>
        <taxon>Candidatus Geothermincolia</taxon>
        <taxon>Candidatus Geothermincolales</taxon>
        <taxon>Candidatus Geothermincolaceae</taxon>
        <taxon>Candidatus Solincola</taxon>
    </lineage>
</organism>
<dbReference type="Gene3D" id="2.40.30.170">
    <property type="match status" value="1"/>
</dbReference>
<dbReference type="InterPro" id="IPR058625">
    <property type="entry name" value="MdtA-like_BSH"/>
</dbReference>
<dbReference type="FunFam" id="2.40.420.20:FF:000006">
    <property type="entry name" value="RND family efflux transporter MFP subunit"/>
    <property type="match status" value="1"/>
</dbReference>
<name>A0A1F2WR75_9ACTN</name>
<protein>
    <submittedName>
        <fullName evidence="6">Uncharacterized protein</fullName>
    </submittedName>
</protein>
<comment type="similarity">
    <text evidence="1">Belongs to the membrane fusion protein (MFP) (TC 8.A.1) family.</text>
</comment>
<dbReference type="Pfam" id="PF25990">
    <property type="entry name" value="Beta-barrel_YknX"/>
    <property type="match status" value="1"/>
</dbReference>
<dbReference type="AlphaFoldDB" id="A0A1F2WR75"/>
<feature type="domain" description="Multidrug resistance protein MdtA-like barrel-sandwich hybrid" evidence="3">
    <location>
        <begin position="60"/>
        <end position="239"/>
    </location>
</feature>
<dbReference type="InterPro" id="IPR058637">
    <property type="entry name" value="YknX-like_C"/>
</dbReference>
<dbReference type="Pfam" id="PF25989">
    <property type="entry name" value="YknX_C"/>
    <property type="match status" value="1"/>
</dbReference>
<evidence type="ECO:0000259" key="4">
    <source>
        <dbReference type="Pfam" id="PF25989"/>
    </source>
</evidence>
<dbReference type="PRINTS" id="PR01490">
    <property type="entry name" value="RTXTOXIND"/>
</dbReference>
<dbReference type="STRING" id="1797197.A2Y75_11060"/>
<evidence type="ECO:0000313" key="6">
    <source>
        <dbReference type="EMBL" id="OFW59367.1"/>
    </source>
</evidence>
<dbReference type="SUPFAM" id="SSF111369">
    <property type="entry name" value="HlyD-like secretion proteins"/>
    <property type="match status" value="1"/>
</dbReference>
<dbReference type="Gene3D" id="2.40.420.20">
    <property type="match status" value="1"/>
</dbReference>